<dbReference type="PROSITE" id="PS00028">
    <property type="entry name" value="ZINC_FINGER_C2H2_1"/>
    <property type="match status" value="3"/>
</dbReference>
<feature type="domain" description="C2H2-type" evidence="12">
    <location>
        <begin position="262"/>
        <end position="291"/>
    </location>
</feature>
<evidence type="ECO:0000259" key="12">
    <source>
        <dbReference type="PROSITE" id="PS50157"/>
    </source>
</evidence>
<dbReference type="STRING" id="6265.A0A0B2UVL5"/>
<keyword evidence="14" id="KW-1185">Reference proteome</keyword>
<keyword evidence="3" id="KW-0217">Developmental protein</keyword>
<keyword evidence="6 10" id="KW-0863">Zinc-finger</keyword>
<dbReference type="GO" id="GO:0008270">
    <property type="term" value="F:zinc ion binding"/>
    <property type="evidence" value="ECO:0007669"/>
    <property type="project" value="UniProtKB-KW"/>
</dbReference>
<evidence type="ECO:0000313" key="13">
    <source>
        <dbReference type="EMBL" id="KHN75141.1"/>
    </source>
</evidence>
<dbReference type="InterPro" id="IPR041643">
    <property type="entry name" value="Znf_ZIC"/>
</dbReference>
<evidence type="ECO:0000256" key="2">
    <source>
        <dbReference type="ARBA" id="ARBA00010831"/>
    </source>
</evidence>
<sequence length="420" mass="46680">MLAPGYPNSGPGPPIAAQHIPGQLPLAECVGKDIENTSPTVGYTPDNYYQTSMPSNSFYGQQLFIKPESGYHSAPGRPTDVYFPQDSSFMPNSRFFGSMPSTAGEYPRNFLKPDPDAFFGPACATNPFVRPAYPHFPFAVQAMTSAGPHIQSPIQCEWLERNRICNRVFYSIDHIVSHLQHEHVGLSESALHICLWKDCTRKGKIFKALYAKTEISAKYKLINHIRVHTGERPFPCNMCEKVFARSENLKIHQRTHTGDKPFSCTHPGCDRKFANSSDRKKHMHVHTNDKPYECRINGCGKSYTHPSSLRKHMKAHTKNGQCTSPELDESSDSGHASGGTPALERSFNSPDQRVAIPHQMPLAGGHGFVRPPVPEQLHTLSGFSQGVPYQGSQTTAALNANFHFTDLNTYAQFSAKSLEH</sequence>
<proteinExistence type="inferred from homology"/>
<organism evidence="13 14">
    <name type="scientific">Toxocara canis</name>
    <name type="common">Canine roundworm</name>
    <dbReference type="NCBI Taxonomy" id="6265"/>
    <lineage>
        <taxon>Eukaryota</taxon>
        <taxon>Metazoa</taxon>
        <taxon>Ecdysozoa</taxon>
        <taxon>Nematoda</taxon>
        <taxon>Chromadorea</taxon>
        <taxon>Rhabditida</taxon>
        <taxon>Spirurina</taxon>
        <taxon>Ascaridomorpha</taxon>
        <taxon>Ascaridoidea</taxon>
        <taxon>Toxocaridae</taxon>
        <taxon>Toxocara</taxon>
    </lineage>
</organism>
<keyword evidence="7" id="KW-0862">Zinc</keyword>
<dbReference type="FunFam" id="3.30.160.60:FF:002343">
    <property type="entry name" value="Zinc finger protein 33A"/>
    <property type="match status" value="1"/>
</dbReference>
<dbReference type="GO" id="GO:0000978">
    <property type="term" value="F:RNA polymerase II cis-regulatory region sequence-specific DNA binding"/>
    <property type="evidence" value="ECO:0007669"/>
    <property type="project" value="TreeGrafter"/>
</dbReference>
<dbReference type="Proteomes" id="UP000031036">
    <property type="component" value="Unassembled WGS sequence"/>
</dbReference>
<comment type="similarity">
    <text evidence="2">Belongs to the GLI C2H2-type zinc-finger protein family.</text>
</comment>
<evidence type="ECO:0000256" key="8">
    <source>
        <dbReference type="ARBA" id="ARBA00023125"/>
    </source>
</evidence>
<evidence type="ECO:0000256" key="11">
    <source>
        <dbReference type="SAM" id="MobiDB-lite"/>
    </source>
</evidence>
<evidence type="ECO:0000256" key="5">
    <source>
        <dbReference type="ARBA" id="ARBA00022737"/>
    </source>
</evidence>
<protein>
    <submittedName>
        <fullName evidence="13">Zinc finger protein ZIC 4</fullName>
    </submittedName>
</protein>
<dbReference type="FunFam" id="3.30.160.60:FF:000039">
    <property type="entry name" value="Zinc finger protein ZIC 1"/>
    <property type="match status" value="1"/>
</dbReference>
<feature type="domain" description="C2H2-type" evidence="12">
    <location>
        <begin position="292"/>
        <end position="321"/>
    </location>
</feature>
<dbReference type="SUPFAM" id="SSF57667">
    <property type="entry name" value="beta-beta-alpha zinc fingers"/>
    <property type="match status" value="2"/>
</dbReference>
<keyword evidence="8" id="KW-0238">DNA-binding</keyword>
<dbReference type="Pfam" id="PF18366">
    <property type="entry name" value="zf_ZIC"/>
    <property type="match status" value="1"/>
</dbReference>
<dbReference type="InterPro" id="IPR013087">
    <property type="entry name" value="Znf_C2H2_type"/>
</dbReference>
<reference evidence="13 14" key="1">
    <citation type="submission" date="2014-11" db="EMBL/GenBank/DDBJ databases">
        <title>Genetic blueprint of the zoonotic pathogen Toxocara canis.</title>
        <authorList>
            <person name="Zhu X.-Q."/>
            <person name="Korhonen P.K."/>
            <person name="Cai H."/>
            <person name="Young N.D."/>
            <person name="Nejsum P."/>
            <person name="von Samson-Himmelstjerna G."/>
            <person name="Boag P.R."/>
            <person name="Tan P."/>
            <person name="Li Q."/>
            <person name="Min J."/>
            <person name="Yang Y."/>
            <person name="Wang X."/>
            <person name="Fang X."/>
            <person name="Hall R.S."/>
            <person name="Hofmann A."/>
            <person name="Sternberg P.W."/>
            <person name="Jex A.R."/>
            <person name="Gasser R.B."/>
        </authorList>
    </citation>
    <scope>NUCLEOTIDE SEQUENCE [LARGE SCALE GENOMIC DNA]</scope>
    <source>
        <strain evidence="13">PN_DK_2014</strain>
    </source>
</reference>
<dbReference type="InterPro" id="IPR043359">
    <property type="entry name" value="GLI-like"/>
</dbReference>
<dbReference type="PANTHER" id="PTHR45718:SF4">
    <property type="entry name" value="TRANSCRIPTIONAL ACTIVATOR CUBITUS INTERRUPTUS"/>
    <property type="match status" value="1"/>
</dbReference>
<name>A0A0B2UVL5_TOXCA</name>
<dbReference type="AlphaFoldDB" id="A0A0B2UVL5"/>
<dbReference type="Pfam" id="PF23561">
    <property type="entry name" value="zf-C2H2_15"/>
    <property type="match status" value="1"/>
</dbReference>
<dbReference type="OrthoDB" id="5968217at2759"/>
<feature type="domain" description="C2H2-type" evidence="12">
    <location>
        <begin position="234"/>
        <end position="261"/>
    </location>
</feature>
<evidence type="ECO:0000256" key="6">
    <source>
        <dbReference type="ARBA" id="ARBA00022771"/>
    </source>
</evidence>
<evidence type="ECO:0000256" key="4">
    <source>
        <dbReference type="ARBA" id="ARBA00022723"/>
    </source>
</evidence>
<evidence type="ECO:0000256" key="9">
    <source>
        <dbReference type="ARBA" id="ARBA00023242"/>
    </source>
</evidence>
<evidence type="ECO:0000256" key="10">
    <source>
        <dbReference type="PROSITE-ProRule" id="PRU00042"/>
    </source>
</evidence>
<evidence type="ECO:0000313" key="14">
    <source>
        <dbReference type="Proteomes" id="UP000031036"/>
    </source>
</evidence>
<dbReference type="SMART" id="SM00355">
    <property type="entry name" value="ZnF_C2H2"/>
    <property type="match status" value="5"/>
</dbReference>
<dbReference type="PROSITE" id="PS50157">
    <property type="entry name" value="ZINC_FINGER_C2H2_2"/>
    <property type="match status" value="3"/>
</dbReference>
<comment type="caution">
    <text evidence="13">The sequence shown here is derived from an EMBL/GenBank/DDBJ whole genome shotgun (WGS) entry which is preliminary data.</text>
</comment>
<dbReference type="Pfam" id="PF00096">
    <property type="entry name" value="zf-C2H2"/>
    <property type="match status" value="2"/>
</dbReference>
<dbReference type="FunFam" id="3.30.160.60:FF:000041">
    <property type="entry name" value="Zinc finger protein ZIC 1"/>
    <property type="match status" value="1"/>
</dbReference>
<keyword evidence="4" id="KW-0479">Metal-binding</keyword>
<keyword evidence="5" id="KW-0677">Repeat</keyword>
<dbReference type="GO" id="GO:0005634">
    <property type="term" value="C:nucleus"/>
    <property type="evidence" value="ECO:0007669"/>
    <property type="project" value="UniProtKB-SubCell"/>
</dbReference>
<keyword evidence="9" id="KW-0539">Nucleus</keyword>
<dbReference type="InterPro" id="IPR056436">
    <property type="entry name" value="Znf-C2H2_ZIC1-5/GLI1-3-like"/>
</dbReference>
<feature type="region of interest" description="Disordered" evidence="11">
    <location>
        <begin position="310"/>
        <end position="347"/>
    </location>
</feature>
<dbReference type="EMBL" id="JPKZ01002780">
    <property type="protein sequence ID" value="KHN75141.1"/>
    <property type="molecule type" value="Genomic_DNA"/>
</dbReference>
<dbReference type="GO" id="GO:0000981">
    <property type="term" value="F:DNA-binding transcription factor activity, RNA polymerase II-specific"/>
    <property type="evidence" value="ECO:0007669"/>
    <property type="project" value="TreeGrafter"/>
</dbReference>
<evidence type="ECO:0000256" key="7">
    <source>
        <dbReference type="ARBA" id="ARBA00022833"/>
    </source>
</evidence>
<accession>A0A0B2UVL5</accession>
<evidence type="ECO:0000256" key="3">
    <source>
        <dbReference type="ARBA" id="ARBA00022473"/>
    </source>
</evidence>
<dbReference type="InterPro" id="IPR036236">
    <property type="entry name" value="Znf_C2H2_sf"/>
</dbReference>
<dbReference type="PANTHER" id="PTHR45718">
    <property type="entry name" value="TRANSCRIPTIONAL ACTIVATOR CUBITUS INTERRUPTUS"/>
    <property type="match status" value="1"/>
</dbReference>
<dbReference type="Gene3D" id="3.30.160.60">
    <property type="entry name" value="Classic Zinc Finger"/>
    <property type="match status" value="4"/>
</dbReference>
<evidence type="ECO:0000256" key="1">
    <source>
        <dbReference type="ARBA" id="ARBA00004123"/>
    </source>
</evidence>
<dbReference type="OMA" id="MQNSCLF"/>
<comment type="subcellular location">
    <subcellularLocation>
        <location evidence="1">Nucleus</location>
    </subcellularLocation>
</comment>
<gene>
    <name evidence="13" type="primary">zic4</name>
    <name evidence="13" type="ORF">Tcan_04012</name>
</gene>